<gene>
    <name evidence="1" type="ORF">SAMN05216421_0696</name>
</gene>
<organism evidence="1 2">
    <name type="scientific">Halopseudomonas xinjiangensis</name>
    <dbReference type="NCBI Taxonomy" id="487184"/>
    <lineage>
        <taxon>Bacteria</taxon>
        <taxon>Pseudomonadati</taxon>
        <taxon>Pseudomonadota</taxon>
        <taxon>Gammaproteobacteria</taxon>
        <taxon>Pseudomonadales</taxon>
        <taxon>Pseudomonadaceae</taxon>
        <taxon>Halopseudomonas</taxon>
    </lineage>
</organism>
<dbReference type="EMBL" id="LT629736">
    <property type="protein sequence ID" value="SDR98876.1"/>
    <property type="molecule type" value="Genomic_DNA"/>
</dbReference>
<sequence>MTAKGLVVSPPHHAFAPRCAPTFEINPAGSSVLAAMGLPLLTLRRREAVGAGAHFAFRHGWFALVGGFR</sequence>
<name>A0A1H1NIQ1_9GAMM</name>
<protein>
    <submittedName>
        <fullName evidence="1">Uncharacterized protein</fullName>
    </submittedName>
</protein>
<accession>A0A1H1NIQ1</accession>
<dbReference type="Proteomes" id="UP000243207">
    <property type="component" value="Chromosome I"/>
</dbReference>
<reference evidence="2" key="1">
    <citation type="submission" date="2016-10" db="EMBL/GenBank/DDBJ databases">
        <authorList>
            <person name="Varghese N."/>
            <person name="Submissions S."/>
        </authorList>
    </citation>
    <scope>NUCLEOTIDE SEQUENCE [LARGE SCALE GENOMIC DNA]</scope>
    <source>
        <strain evidence="2">NRRL B-51270</strain>
    </source>
</reference>
<proteinExistence type="predicted"/>
<evidence type="ECO:0000313" key="1">
    <source>
        <dbReference type="EMBL" id="SDR98876.1"/>
    </source>
</evidence>
<evidence type="ECO:0000313" key="2">
    <source>
        <dbReference type="Proteomes" id="UP000243207"/>
    </source>
</evidence>
<keyword evidence="2" id="KW-1185">Reference proteome</keyword>
<dbReference type="AlphaFoldDB" id="A0A1H1NIQ1"/>
<dbReference type="STRING" id="487184.SAMN05216421_0696"/>